<feature type="transmembrane region" description="Helical" evidence="1">
    <location>
        <begin position="357"/>
        <end position="378"/>
    </location>
</feature>
<evidence type="ECO:0008006" key="4">
    <source>
        <dbReference type="Google" id="ProtNLM"/>
    </source>
</evidence>
<dbReference type="EMBL" id="JASTZU010000018">
    <property type="protein sequence ID" value="MDL4839643.1"/>
    <property type="molecule type" value="Genomic_DNA"/>
</dbReference>
<comment type="caution">
    <text evidence="2">The sequence shown here is derived from an EMBL/GenBank/DDBJ whole genome shotgun (WGS) entry which is preliminary data.</text>
</comment>
<accession>A0ABT7L1B2</accession>
<keyword evidence="1" id="KW-1133">Transmembrane helix</keyword>
<evidence type="ECO:0000256" key="1">
    <source>
        <dbReference type="SAM" id="Phobius"/>
    </source>
</evidence>
<dbReference type="InterPro" id="IPR031599">
    <property type="entry name" value="ABC_tran_2"/>
</dbReference>
<dbReference type="Proteomes" id="UP001235343">
    <property type="component" value="Unassembled WGS sequence"/>
</dbReference>
<reference evidence="2 3" key="1">
    <citation type="submission" date="2023-06" db="EMBL/GenBank/DDBJ databases">
        <title>Aquibacillus rhizosphaerae LR5S19.</title>
        <authorList>
            <person name="Sun J.-Q."/>
        </authorList>
    </citation>
    <scope>NUCLEOTIDE SEQUENCE [LARGE SCALE GENOMIC DNA]</scope>
    <source>
        <strain evidence="2 3">LR5S19</strain>
    </source>
</reference>
<feature type="transmembrane region" description="Helical" evidence="1">
    <location>
        <begin position="316"/>
        <end position="337"/>
    </location>
</feature>
<feature type="transmembrane region" description="Helical" evidence="1">
    <location>
        <begin position="399"/>
        <end position="426"/>
    </location>
</feature>
<keyword evidence="1" id="KW-0812">Transmembrane</keyword>
<feature type="transmembrane region" description="Helical" evidence="1">
    <location>
        <begin position="240"/>
        <end position="262"/>
    </location>
</feature>
<evidence type="ECO:0000313" key="3">
    <source>
        <dbReference type="Proteomes" id="UP001235343"/>
    </source>
</evidence>
<feature type="transmembrane region" description="Helical" evidence="1">
    <location>
        <begin position="471"/>
        <end position="496"/>
    </location>
</feature>
<dbReference type="Pfam" id="PF16949">
    <property type="entry name" value="ABC_tran_2"/>
    <property type="match status" value="1"/>
</dbReference>
<gene>
    <name evidence="2" type="ORF">QQS35_04115</name>
</gene>
<feature type="transmembrane region" description="Helical" evidence="1">
    <location>
        <begin position="140"/>
        <end position="167"/>
    </location>
</feature>
<feature type="transmembrane region" description="Helical" evidence="1">
    <location>
        <begin position="179"/>
        <end position="197"/>
    </location>
</feature>
<feature type="transmembrane region" description="Helical" evidence="1">
    <location>
        <begin position="508"/>
        <end position="525"/>
    </location>
</feature>
<keyword evidence="3" id="KW-1185">Reference proteome</keyword>
<name>A0ABT7L1B2_9BACI</name>
<organism evidence="2 3">
    <name type="scientific">Aquibacillus rhizosphaerae</name>
    <dbReference type="NCBI Taxonomy" id="3051431"/>
    <lineage>
        <taxon>Bacteria</taxon>
        <taxon>Bacillati</taxon>
        <taxon>Bacillota</taxon>
        <taxon>Bacilli</taxon>
        <taxon>Bacillales</taxon>
        <taxon>Bacillaceae</taxon>
        <taxon>Aquibacillus</taxon>
    </lineage>
</organism>
<proteinExistence type="predicted"/>
<feature type="transmembrane region" description="Helical" evidence="1">
    <location>
        <begin position="532"/>
        <end position="552"/>
    </location>
</feature>
<keyword evidence="1" id="KW-0472">Membrane</keyword>
<protein>
    <recommendedName>
        <fullName evidence="4">ABC transporter permease</fullName>
    </recommendedName>
</protein>
<dbReference type="RefSeq" id="WP_285930572.1">
    <property type="nucleotide sequence ID" value="NZ_JASTZU010000018.1"/>
</dbReference>
<sequence>MMKVLLHNQWKILVNTVRSQPKKNYISYLVMLGVITVLLYFVSKGVLEIGESISENVMSGLLSYGFLMVIGFIILLGLPQIFKHLFAATDLNLLFTMPIPTKNIFWIKYLQSFIGTPLMVFLLFIVPIYLYGIIIEANLLYYPVVFLVLTSITVIGQSLAYLFNLILVQVVPASRANEFMTVMSVLSGILVYLMFMIPNLTSELPLTERLLAGLPLFPKWVPVTWGSNAILAAKDGSIDLIVPLVMILLLASLFILVSLILVDKGFRTGWIRLSESGGKKKKKKSNLDKSKVFIHHPIIAIGKKEWYSIKRDIREWLVFMPIIFFFVFGFIGFLSGGANISDIQGPNEITWPIAQGIFLFIYAMFNGQIASTAIAREARSYWILQVLPLSGKDISFGKLWISWLIPFVILTVIEIIIGTLLGWSLIQFVSGIALKGVITVGISGIGLWLGTIGAKYNPANPQNRLRFSISIILLISSYIYLILALIPYILLMIPVTTIDFIQEVGNEATGFIGFVANIIFTVLTWKAEQPLLVGAIGIVIMLFISLGVSYIFTLASARKIDKGIEIEIVRDTNSKSLFNKKTGVFNK</sequence>
<feature type="transmembrane region" description="Helical" evidence="1">
    <location>
        <begin position="25"/>
        <end position="42"/>
    </location>
</feature>
<feature type="transmembrane region" description="Helical" evidence="1">
    <location>
        <begin position="112"/>
        <end position="134"/>
    </location>
</feature>
<feature type="transmembrane region" description="Helical" evidence="1">
    <location>
        <begin position="62"/>
        <end position="82"/>
    </location>
</feature>
<evidence type="ECO:0000313" key="2">
    <source>
        <dbReference type="EMBL" id="MDL4839643.1"/>
    </source>
</evidence>
<feature type="transmembrane region" description="Helical" evidence="1">
    <location>
        <begin position="432"/>
        <end position="450"/>
    </location>
</feature>